<evidence type="ECO:0000313" key="2">
    <source>
        <dbReference type="EMBL" id="ACN26878.1"/>
    </source>
</evidence>
<feature type="region of interest" description="Disordered" evidence="1">
    <location>
        <begin position="1"/>
        <end position="29"/>
    </location>
</feature>
<reference evidence="2" key="1">
    <citation type="journal article" date="2009" name="PLoS Genet.">
        <title>Sequencing, mapping, and analysis of 27,455 maize full-length cDNAs.</title>
        <authorList>
            <person name="Soderlund C."/>
            <person name="Descour A."/>
            <person name="Kudrna D."/>
            <person name="Bomhoff M."/>
            <person name="Boyd L."/>
            <person name="Currie J."/>
            <person name="Angelova A."/>
            <person name="Collura K."/>
            <person name="Wissotski M."/>
            <person name="Ashley E."/>
            <person name="Morrow D."/>
            <person name="Fernandes J."/>
            <person name="Walbot V."/>
            <person name="Yu Y."/>
        </authorList>
    </citation>
    <scope>NUCLEOTIDE SEQUENCE</scope>
    <source>
        <strain evidence="2">B73</strain>
    </source>
</reference>
<dbReference type="AlphaFoldDB" id="C0HIM5"/>
<dbReference type="EMBL" id="BT062181">
    <property type="protein sequence ID" value="ACN26878.1"/>
    <property type="molecule type" value="mRNA"/>
</dbReference>
<proteinExistence type="evidence at transcript level"/>
<accession>C0HIM5</accession>
<name>C0HIM5_MAIZE</name>
<protein>
    <submittedName>
        <fullName evidence="2">Uncharacterized protein</fullName>
    </submittedName>
</protein>
<sequence>MPLLQRAGDLRRRRRRRMVPALRLTAPPS</sequence>
<organism evidence="2">
    <name type="scientific">Zea mays</name>
    <name type="common">Maize</name>
    <dbReference type="NCBI Taxonomy" id="4577"/>
    <lineage>
        <taxon>Eukaryota</taxon>
        <taxon>Viridiplantae</taxon>
        <taxon>Streptophyta</taxon>
        <taxon>Embryophyta</taxon>
        <taxon>Tracheophyta</taxon>
        <taxon>Spermatophyta</taxon>
        <taxon>Magnoliopsida</taxon>
        <taxon>Liliopsida</taxon>
        <taxon>Poales</taxon>
        <taxon>Poaceae</taxon>
        <taxon>PACMAD clade</taxon>
        <taxon>Panicoideae</taxon>
        <taxon>Andropogonodae</taxon>
        <taxon>Andropogoneae</taxon>
        <taxon>Tripsacinae</taxon>
        <taxon>Zea</taxon>
    </lineage>
</organism>
<reference evidence="2" key="2">
    <citation type="submission" date="2012-06" db="EMBL/GenBank/DDBJ databases">
        <authorList>
            <person name="Yu Y."/>
            <person name="Currie J."/>
            <person name="Lomeli R."/>
            <person name="Angelova A."/>
            <person name="Collura K."/>
            <person name="Wissotski M."/>
            <person name="Campos D."/>
            <person name="Kudrna D."/>
            <person name="Golser W."/>
            <person name="Ashely E."/>
            <person name="Descour A."/>
            <person name="Fernandes J."/>
            <person name="Soderlund C."/>
            <person name="Walbot V."/>
        </authorList>
    </citation>
    <scope>NUCLEOTIDE SEQUENCE</scope>
    <source>
        <strain evidence="2">B73</strain>
    </source>
</reference>
<evidence type="ECO:0000256" key="1">
    <source>
        <dbReference type="SAM" id="MobiDB-lite"/>
    </source>
</evidence>